<feature type="region of interest" description="Disordered" evidence="7">
    <location>
        <begin position="793"/>
        <end position="993"/>
    </location>
</feature>
<reference evidence="8 9" key="1">
    <citation type="submission" date="2024-02" db="EMBL/GenBank/DDBJ databases">
        <title>De novo assembly and annotation of 12 fungi associated with fruit tree decline syndrome in Ontario, Canada.</title>
        <authorList>
            <person name="Sulman M."/>
            <person name="Ellouze W."/>
            <person name="Ilyukhin E."/>
        </authorList>
    </citation>
    <scope>NUCLEOTIDE SEQUENCE [LARGE SCALE GENOMIC DNA]</scope>
    <source>
        <strain evidence="8 9">M169</strain>
    </source>
</reference>
<dbReference type="PANTHER" id="PTHR46200:SF1">
    <property type="entry name" value="GATOR COMPLEX PROTEIN WDR24"/>
    <property type="match status" value="1"/>
</dbReference>
<evidence type="ECO:0000256" key="5">
    <source>
        <dbReference type="ARBA" id="ARBA00022833"/>
    </source>
</evidence>
<comment type="caution">
    <text evidence="8">The sequence shown here is derived from an EMBL/GenBank/DDBJ whole genome shotgun (WGS) entry which is preliminary data.</text>
</comment>
<dbReference type="InterPro" id="IPR001680">
    <property type="entry name" value="WD40_rpt"/>
</dbReference>
<feature type="repeat" description="WD" evidence="6">
    <location>
        <begin position="165"/>
        <end position="206"/>
    </location>
</feature>
<dbReference type="SUPFAM" id="SSF50978">
    <property type="entry name" value="WD40 repeat-like"/>
    <property type="match status" value="1"/>
</dbReference>
<dbReference type="Proteomes" id="UP001430848">
    <property type="component" value="Unassembled WGS sequence"/>
</dbReference>
<dbReference type="PANTHER" id="PTHR46200">
    <property type="entry name" value="GATOR COMPLEX PROTEIN WDR24"/>
    <property type="match status" value="1"/>
</dbReference>
<keyword evidence="4" id="KW-0863">Zinc-finger</keyword>
<dbReference type="InterPro" id="IPR019775">
    <property type="entry name" value="WD40_repeat_CS"/>
</dbReference>
<feature type="region of interest" description="Disordered" evidence="7">
    <location>
        <begin position="479"/>
        <end position="510"/>
    </location>
</feature>
<keyword evidence="1 6" id="KW-0853">WD repeat</keyword>
<protein>
    <submittedName>
        <fullName evidence="8">SEA (Seh1-associated) complex subunit</fullName>
    </submittedName>
</protein>
<dbReference type="PROSITE" id="PS50294">
    <property type="entry name" value="WD_REPEATS_REGION"/>
    <property type="match status" value="1"/>
</dbReference>
<feature type="compositionally biased region" description="Polar residues" evidence="7">
    <location>
        <begin position="940"/>
        <end position="949"/>
    </location>
</feature>
<keyword evidence="5" id="KW-0862">Zinc</keyword>
<dbReference type="Pfam" id="PF00400">
    <property type="entry name" value="WD40"/>
    <property type="match status" value="2"/>
</dbReference>
<feature type="compositionally biased region" description="Polar residues" evidence="7">
    <location>
        <begin position="1343"/>
        <end position="1353"/>
    </location>
</feature>
<evidence type="ECO:0000256" key="7">
    <source>
        <dbReference type="SAM" id="MobiDB-lite"/>
    </source>
</evidence>
<feature type="compositionally biased region" description="Polar residues" evidence="7">
    <location>
        <begin position="859"/>
        <end position="873"/>
    </location>
</feature>
<evidence type="ECO:0000256" key="3">
    <source>
        <dbReference type="ARBA" id="ARBA00022737"/>
    </source>
</evidence>
<evidence type="ECO:0000313" key="8">
    <source>
        <dbReference type="EMBL" id="KAK7716688.1"/>
    </source>
</evidence>
<organism evidence="8 9">
    <name type="scientific">Diaporthe eres</name>
    <name type="common">Phomopsis oblonga</name>
    <dbReference type="NCBI Taxonomy" id="83184"/>
    <lineage>
        <taxon>Eukaryota</taxon>
        <taxon>Fungi</taxon>
        <taxon>Dikarya</taxon>
        <taxon>Ascomycota</taxon>
        <taxon>Pezizomycotina</taxon>
        <taxon>Sordariomycetes</taxon>
        <taxon>Sordariomycetidae</taxon>
        <taxon>Diaporthales</taxon>
        <taxon>Diaporthaceae</taxon>
        <taxon>Diaporthe</taxon>
        <taxon>Diaporthe eres species complex</taxon>
    </lineage>
</organism>
<keyword evidence="3" id="KW-0677">Repeat</keyword>
<evidence type="ECO:0000256" key="2">
    <source>
        <dbReference type="ARBA" id="ARBA00022723"/>
    </source>
</evidence>
<dbReference type="InterPro" id="IPR036322">
    <property type="entry name" value="WD40_repeat_dom_sf"/>
</dbReference>
<feature type="compositionally biased region" description="Polar residues" evidence="7">
    <location>
        <begin position="1253"/>
        <end position="1262"/>
    </location>
</feature>
<feature type="region of interest" description="Disordered" evidence="7">
    <location>
        <begin position="735"/>
        <end position="770"/>
    </location>
</feature>
<dbReference type="PROSITE" id="PS50082">
    <property type="entry name" value="WD_REPEATS_2"/>
    <property type="match status" value="2"/>
</dbReference>
<evidence type="ECO:0000256" key="6">
    <source>
        <dbReference type="PROSITE-ProRule" id="PRU00221"/>
    </source>
</evidence>
<feature type="compositionally biased region" description="Low complexity" evidence="7">
    <location>
        <begin position="690"/>
        <end position="699"/>
    </location>
</feature>
<feature type="region of interest" description="Disordered" evidence="7">
    <location>
        <begin position="1250"/>
        <end position="1375"/>
    </location>
</feature>
<sequence>MYNKDKIMRKLLGKAAVESSPSSSLPDNNSNLGVTSAPFAPTTILRPSVSQDAAYNAGVPIDCIDRSPDGQSAILAGRHILKTVKLNGNTVQDGIDIRAAILAQPFMKNSVNSSSDQLSIKDVKWLRGRGDTTIFTACASGKIFQYDLTRLGGGADGSPMEVIQMREDSRQINTLDINPRSSYLLAGSQDGIVRCFDIMNPVRTHTGHLSFRAVQAFKCNAGGVQCIQWSPHADGAWSFACGTEQGVVLKWDIRKATAPVLRINAHDKACSTLAWHPDGDHIVSGGWDNKCHVWDASTKADKRQRPKWSISTPAPVSDVSWRPGTWSATAQGKRAAQLAVAYEGGSHGRNGINACHVWDLARPTLPFKEVSKFDTPPGALLWHDQDLLWTAGQDGLFNQFDIAYARKVVDRTTMSVLSFSSRGDVVSFLDERPQVRRPHRPVVSAEMLPSRASYTSSPTVPMLSISRSDSEDEVAGNFLGARRARPKQRRAPTASRSVQSLSTTPPGGPDAPVMALEQSIKASGLFKPQQAMTIGRVPSAANVNMYEYLSTHYLETIHELLPYKRGAESLDLRIQAILEHYAVAAETVGQFRLSQVWKVLAFAMRLLLERRAQHHLDRRTGELERSNKATAKLLSKSPATLKGLDEIPKLGQVQLAQSGLAEPEAAFGGGLKPPASVERASHLRSLLSEEFESTSQTTTPLARPVDGGNEGGMESIDHIRELEDHHFEYGKKLTPVQEGGSFTLPPPVKRPSQRQRLDSEPLSTFSHDSDAYASTEGYDFYDTDAISQAIDVPGAKSNSDQGPALGTPSSARRVVARHDSDESFGQMFSISSSSRQTTGLTGSSSGSVQRRTQRISGVGPSNPQLARSASTGEYESRIRGSKLEPSLPPKLQHRGASDPAGLDDSTVTQSTDEDPMITQTTMDSIESGRGDSHPRPDSFPQYTSQTVSLGVSPLDSFESSHDPEQPQETDYLPWSDDPRYPHPIAWEDDGPHRPGPLDPYKLVSRAVSFEATKSALNASAMVLLLRPLVYDVDDIIDSFQAAAIIKQQHSRLMGMKLFPQAALLRNLCMKGWPGGPLQQWGEDYPSVFRSAQSNNKAAFLCQTCRKPREIDRRNMETQSANQIWRCERCNAVMAPCAVCHHRDVPEVSSEATEISPELLRTVADGQDDEALVSTWWYCNGCGHGGHASCLAGWHSEVDDDEASSFDDGPEGLYSDGCCPFDGCGHACLPGKYRAENNMARTEEISRAVREVNRNTSHASGTASPRFGAGRYSTGALDDLAQRAAGRRRTGESSLEGSVHGDLNDIPQSKAVESVRENLASGHASPMGGPGRAASAVHLGPSSERPNTSTTSILSSSPGRGGGISGDRERRKSVKFAGSATVVSADDGTPRRQSVLKHESLQKYCARKHREPDRSGWARWIVGSGQAEVNRRRKDEDLLRRADKRKRETELYSYGTISGPFRPRHERGGYWQEVVSWKGWDEWEQSLRAVDPSEEE</sequence>
<feature type="compositionally biased region" description="Polar residues" evidence="7">
    <location>
        <begin position="495"/>
        <end position="505"/>
    </location>
</feature>
<dbReference type="Gene3D" id="2.130.10.10">
    <property type="entry name" value="YVTN repeat-like/Quinoprotein amine dehydrogenase"/>
    <property type="match status" value="2"/>
</dbReference>
<gene>
    <name evidence="8" type="primary">RTC1</name>
    <name evidence="8" type="ORF">SLS63_011000</name>
</gene>
<feature type="compositionally biased region" description="Low complexity" evidence="7">
    <location>
        <begin position="829"/>
        <end position="847"/>
    </location>
</feature>
<dbReference type="SMART" id="SM00320">
    <property type="entry name" value="WD40"/>
    <property type="match status" value="5"/>
</dbReference>
<evidence type="ECO:0000256" key="4">
    <source>
        <dbReference type="ARBA" id="ARBA00022771"/>
    </source>
</evidence>
<proteinExistence type="predicted"/>
<dbReference type="InterPro" id="IPR015943">
    <property type="entry name" value="WD40/YVTN_repeat-like_dom_sf"/>
</dbReference>
<keyword evidence="9" id="KW-1185">Reference proteome</keyword>
<keyword evidence="2" id="KW-0479">Metal-binding</keyword>
<name>A0ABR1NV58_DIAER</name>
<evidence type="ECO:0000256" key="1">
    <source>
        <dbReference type="ARBA" id="ARBA00022574"/>
    </source>
</evidence>
<feature type="repeat" description="WD" evidence="6">
    <location>
        <begin position="263"/>
        <end position="304"/>
    </location>
</feature>
<dbReference type="EMBL" id="JAKNSF020000098">
    <property type="protein sequence ID" value="KAK7716688.1"/>
    <property type="molecule type" value="Genomic_DNA"/>
</dbReference>
<dbReference type="PROSITE" id="PS00678">
    <property type="entry name" value="WD_REPEATS_1"/>
    <property type="match status" value="1"/>
</dbReference>
<dbReference type="InterPro" id="IPR037590">
    <property type="entry name" value="WDR24"/>
</dbReference>
<accession>A0ABR1NV58</accession>
<feature type="region of interest" description="Disordered" evidence="7">
    <location>
        <begin position="690"/>
        <end position="709"/>
    </location>
</feature>
<evidence type="ECO:0000313" key="9">
    <source>
        <dbReference type="Proteomes" id="UP001430848"/>
    </source>
</evidence>
<feature type="compositionally biased region" description="Basic and acidic residues" evidence="7">
    <location>
        <begin position="926"/>
        <end position="936"/>
    </location>
</feature>